<dbReference type="RefSeq" id="WP_003820755.1">
    <property type="nucleotide sequence ID" value="NZ_JAASHE010000003.1"/>
</dbReference>
<sequence>MQATDGCTLVIDTSYGSTVGVVGHEPIVETDSRTHVEKLQVNIARAMDAAGLGPADIGCIVVGVGPAPFTGLRAGLVTAKALAFATGARLIGQNILDPQDAMLRAALRGDAVIADAAGFLADVSHTAQNGQADGRLEPEHHITLCVNDARRKQLYFSLNHEAGVTGSETDSCHWVAMDIDYPGHIVERVNAEVRRRAEIGGMRYIVDVVGHGAARYADAWQSLDALGSVVEGSILDAGAAGLAMFAEMALEHADDEAPVEPLYLRRPDAEVPSPLKHVLNHAGAQRAD</sequence>
<feature type="domain" description="Gcp-like" evidence="1">
    <location>
        <begin position="31"/>
        <end position="94"/>
    </location>
</feature>
<reference evidence="2 3" key="1">
    <citation type="submission" date="2018-08" db="EMBL/GenBank/DDBJ databases">
        <title>A genome reference for cultivated species of the human gut microbiota.</title>
        <authorList>
            <person name="Zou Y."/>
            <person name="Xue W."/>
            <person name="Luo G."/>
        </authorList>
    </citation>
    <scope>NUCLEOTIDE SEQUENCE [LARGE SCALE GENOMIC DNA]</scope>
    <source>
        <strain evidence="2 3">AM12-10</strain>
    </source>
</reference>
<accession>A0A415C981</accession>
<evidence type="ECO:0000259" key="1">
    <source>
        <dbReference type="Pfam" id="PF00814"/>
    </source>
</evidence>
<dbReference type="GO" id="GO:0016740">
    <property type="term" value="F:transferase activity"/>
    <property type="evidence" value="ECO:0007669"/>
    <property type="project" value="UniProtKB-KW"/>
</dbReference>
<dbReference type="GO" id="GO:0002949">
    <property type="term" value="P:tRNA threonylcarbamoyladenosine modification"/>
    <property type="evidence" value="ECO:0007669"/>
    <property type="project" value="InterPro"/>
</dbReference>
<dbReference type="NCBIfam" id="TIGR03725">
    <property type="entry name" value="T6A_YeaZ"/>
    <property type="match status" value="1"/>
</dbReference>
<name>A0A415C981_BIFBI</name>
<evidence type="ECO:0000313" key="3">
    <source>
        <dbReference type="Proteomes" id="UP000283727"/>
    </source>
</evidence>
<gene>
    <name evidence="2" type="primary">tsaB</name>
    <name evidence="2" type="ORF">DW137_02305</name>
</gene>
<dbReference type="Pfam" id="PF00814">
    <property type="entry name" value="TsaD"/>
    <property type="match status" value="1"/>
</dbReference>
<evidence type="ECO:0000313" key="2">
    <source>
        <dbReference type="EMBL" id="RHJ24902.1"/>
    </source>
</evidence>
<dbReference type="EMBL" id="QRLR01000001">
    <property type="protein sequence ID" value="RHJ24902.1"/>
    <property type="molecule type" value="Genomic_DNA"/>
</dbReference>
<dbReference type="InterPro" id="IPR000905">
    <property type="entry name" value="Gcp-like_dom"/>
</dbReference>
<protein>
    <submittedName>
        <fullName evidence="2">tRNA (Adenosine(37)-N6)-threonylcarbamoyltransferase complex dimerization subunit type 1 TsaB</fullName>
    </submittedName>
</protein>
<organism evidence="2 3">
    <name type="scientific">Bifidobacterium bifidum</name>
    <dbReference type="NCBI Taxonomy" id="1681"/>
    <lineage>
        <taxon>Bacteria</taxon>
        <taxon>Bacillati</taxon>
        <taxon>Actinomycetota</taxon>
        <taxon>Actinomycetes</taxon>
        <taxon>Bifidobacteriales</taxon>
        <taxon>Bifidobacteriaceae</taxon>
        <taxon>Bifidobacterium</taxon>
    </lineage>
</organism>
<dbReference type="InterPro" id="IPR043129">
    <property type="entry name" value="ATPase_NBD"/>
</dbReference>
<dbReference type="Proteomes" id="UP000283727">
    <property type="component" value="Unassembled WGS sequence"/>
</dbReference>
<comment type="caution">
    <text evidence="2">The sequence shown here is derived from an EMBL/GenBank/DDBJ whole genome shotgun (WGS) entry which is preliminary data.</text>
</comment>
<keyword evidence="2" id="KW-0808">Transferase</keyword>
<dbReference type="SUPFAM" id="SSF53067">
    <property type="entry name" value="Actin-like ATPase domain"/>
    <property type="match status" value="1"/>
</dbReference>
<dbReference type="InterPro" id="IPR022496">
    <property type="entry name" value="T6A_TsaB"/>
</dbReference>
<dbReference type="AlphaFoldDB" id="A0A415C981"/>
<dbReference type="Gene3D" id="3.30.420.40">
    <property type="match status" value="1"/>
</dbReference>
<proteinExistence type="predicted"/>